<keyword evidence="2" id="KW-1185">Reference proteome</keyword>
<reference evidence="1" key="3">
    <citation type="submission" date="2025-09" db="UniProtKB">
        <authorList>
            <consortium name="Ensembl"/>
        </authorList>
    </citation>
    <scope>IDENTIFICATION</scope>
</reference>
<dbReference type="Ensembl" id="ENSCMMT00000013351.1">
    <property type="protein sequence ID" value="ENSCMMP00000012146.1"/>
    <property type="gene ID" value="ENSCMMG00000007705.1"/>
</dbReference>
<reference evidence="1" key="2">
    <citation type="submission" date="2025-08" db="UniProtKB">
        <authorList>
            <consortium name="Ensembl"/>
        </authorList>
    </citation>
    <scope>IDENTIFICATION</scope>
</reference>
<dbReference type="Proteomes" id="UP000694556">
    <property type="component" value="Chromosome 1"/>
</dbReference>
<reference evidence="1" key="1">
    <citation type="submission" date="2018-09" db="EMBL/GenBank/DDBJ databases">
        <title>Common duck and Muscovy duck high density SNP chip.</title>
        <authorList>
            <person name="Vignal A."/>
            <person name="Thebault N."/>
            <person name="Warren W.C."/>
        </authorList>
    </citation>
    <scope>NUCLEOTIDE SEQUENCE [LARGE SCALE GENOMIC DNA]</scope>
</reference>
<protein>
    <submittedName>
        <fullName evidence="1">Uncharacterized protein</fullName>
    </submittedName>
</protein>
<sequence>METSSLSHLMTNESQMSLQDVGKARKDVASTGPPPVACPMLDTSCRPCIIPHPSCCVWHLPVSVTGLAAAFLLLVGAKGQEWLHVTKSGGCPFDIQGLFAFYKVCLCAHVCAQWF</sequence>
<name>A0A8C3BVQ7_CAIMO</name>
<organism evidence="1 2">
    <name type="scientific">Cairina moschata</name>
    <name type="common">Muscovy duck</name>
    <dbReference type="NCBI Taxonomy" id="8855"/>
    <lineage>
        <taxon>Eukaryota</taxon>
        <taxon>Metazoa</taxon>
        <taxon>Chordata</taxon>
        <taxon>Craniata</taxon>
        <taxon>Vertebrata</taxon>
        <taxon>Euteleostomi</taxon>
        <taxon>Archelosauria</taxon>
        <taxon>Archosauria</taxon>
        <taxon>Dinosauria</taxon>
        <taxon>Saurischia</taxon>
        <taxon>Theropoda</taxon>
        <taxon>Coelurosauria</taxon>
        <taxon>Aves</taxon>
        <taxon>Neognathae</taxon>
        <taxon>Galloanserae</taxon>
        <taxon>Anseriformes</taxon>
        <taxon>Anatidae</taxon>
        <taxon>Anatinae</taxon>
        <taxon>Cairina</taxon>
    </lineage>
</organism>
<accession>A0A8C3BVQ7</accession>
<evidence type="ECO:0000313" key="2">
    <source>
        <dbReference type="Proteomes" id="UP000694556"/>
    </source>
</evidence>
<evidence type="ECO:0000313" key="1">
    <source>
        <dbReference type="Ensembl" id="ENSCMMP00000012146.1"/>
    </source>
</evidence>
<proteinExistence type="predicted"/>
<dbReference type="AlphaFoldDB" id="A0A8C3BVQ7"/>